<proteinExistence type="predicted"/>
<reference evidence="1 2" key="2">
    <citation type="submission" date="2014-05" db="EMBL/GenBank/DDBJ databases">
        <title>Draft genome sequence of Halobacillus karajensis HK-03.</title>
        <authorList>
            <person name="Khelaifia S."/>
            <person name="Croce O."/>
            <person name="Lagier J.C."/>
            <person name="Raoult D."/>
        </authorList>
    </citation>
    <scope>NUCLEOTIDE SEQUENCE [LARGE SCALE GENOMIC DNA]</scope>
    <source>
        <strain evidence="1 2">HD-03</strain>
    </source>
</reference>
<protein>
    <submittedName>
        <fullName evidence="1">Uncharacterized protein</fullName>
    </submittedName>
</protein>
<keyword evidence="2" id="KW-1185">Reference proteome</keyword>
<name>A0A024P763_9BACI</name>
<gene>
    <name evidence="1" type="ORF">BN983_03285</name>
</gene>
<evidence type="ECO:0000313" key="1">
    <source>
        <dbReference type="EMBL" id="CDQ24984.1"/>
    </source>
</evidence>
<evidence type="ECO:0000313" key="2">
    <source>
        <dbReference type="Proteomes" id="UP000028868"/>
    </source>
</evidence>
<comment type="caution">
    <text evidence="1">The sequence shown here is derived from an EMBL/GenBank/DDBJ whole genome shotgun (WGS) entry which is preliminary data.</text>
</comment>
<reference evidence="2" key="1">
    <citation type="submission" date="2014-03" db="EMBL/GenBank/DDBJ databases">
        <authorList>
            <person name="Urmite Genomes U."/>
        </authorList>
    </citation>
    <scope>NUCLEOTIDE SEQUENCE [LARGE SCALE GENOMIC DNA]</scope>
    <source>
        <strain evidence="2">HD-03</strain>
    </source>
</reference>
<dbReference type="RefSeq" id="WP_035510275.1">
    <property type="nucleotide sequence ID" value="NZ_CCDH010000003.1"/>
</dbReference>
<dbReference type="EMBL" id="CCDI010000004">
    <property type="protein sequence ID" value="CDQ24984.1"/>
    <property type="molecule type" value="Genomic_DNA"/>
</dbReference>
<accession>A0A024P763</accession>
<dbReference type="AlphaFoldDB" id="A0A024P763"/>
<organism evidence="1 2">
    <name type="scientific">Halobacillus karajensis</name>
    <dbReference type="NCBI Taxonomy" id="195088"/>
    <lineage>
        <taxon>Bacteria</taxon>
        <taxon>Bacillati</taxon>
        <taxon>Bacillota</taxon>
        <taxon>Bacilli</taxon>
        <taxon>Bacillales</taxon>
        <taxon>Bacillaceae</taxon>
        <taxon>Halobacillus</taxon>
    </lineage>
</organism>
<dbReference type="Proteomes" id="UP000028868">
    <property type="component" value="Unassembled WGS sequence"/>
</dbReference>
<sequence length="62" mass="7443">MIISVYPPENSYQDRYVLIDQLRELGYTEDAFGKRTIEMTLPELQQITINLEYKKECAWRVE</sequence>
<dbReference type="OrthoDB" id="2973140at2"/>